<dbReference type="InterPro" id="IPR036832">
    <property type="entry name" value="PPK_N_dom_sf"/>
</dbReference>
<dbReference type="Pfam" id="PF02503">
    <property type="entry name" value="PP_kinase"/>
    <property type="match status" value="1"/>
</dbReference>
<dbReference type="InterPro" id="IPR001736">
    <property type="entry name" value="PLipase_D/transphosphatidylase"/>
</dbReference>
<comment type="cofactor">
    <cofactor evidence="7">
        <name>Mg(2+)</name>
        <dbReference type="ChEBI" id="CHEBI:18420"/>
    </cofactor>
</comment>
<feature type="binding site" evidence="7">
    <location>
        <position position="422"/>
    </location>
    <ligand>
        <name>Mg(2+)</name>
        <dbReference type="ChEBI" id="CHEBI:18420"/>
    </ligand>
</feature>
<dbReference type="Gene3D" id="3.30.870.10">
    <property type="entry name" value="Endonuclease Chain A"/>
    <property type="match status" value="2"/>
</dbReference>
<comment type="caution">
    <text evidence="10">The sequence shown here is derived from an EMBL/GenBank/DDBJ whole genome shotgun (WGS) entry which is preliminary data.</text>
</comment>
<gene>
    <name evidence="10" type="primary">ppk1</name>
    <name evidence="7" type="synonym">ppk</name>
    <name evidence="10" type="ORF">IAD36_01845</name>
</gene>
<keyword evidence="4 7" id="KW-0418">Kinase</keyword>
<dbReference type="InterPro" id="IPR036830">
    <property type="entry name" value="PP_kinase_middle_dom_sf"/>
</dbReference>
<evidence type="ECO:0000256" key="1">
    <source>
        <dbReference type="ARBA" id="ARBA00022553"/>
    </source>
</evidence>
<dbReference type="PANTHER" id="PTHR30218:SF0">
    <property type="entry name" value="POLYPHOSPHATE KINASE"/>
    <property type="match status" value="1"/>
</dbReference>
<evidence type="ECO:0000256" key="8">
    <source>
        <dbReference type="RuleBase" id="RU003800"/>
    </source>
</evidence>
<dbReference type="SUPFAM" id="SSF56024">
    <property type="entry name" value="Phospholipase D/nuclease"/>
    <property type="match status" value="2"/>
</dbReference>
<evidence type="ECO:0000313" key="10">
    <source>
        <dbReference type="EMBL" id="HIR54331.1"/>
    </source>
</evidence>
<reference evidence="10" key="1">
    <citation type="submission" date="2020-10" db="EMBL/GenBank/DDBJ databases">
        <authorList>
            <person name="Gilroy R."/>
        </authorList>
    </citation>
    <scope>NUCLEOTIDE SEQUENCE</scope>
    <source>
        <strain evidence="10">ChiGjej3B3-7149</strain>
    </source>
</reference>
<dbReference type="GO" id="GO:0005524">
    <property type="term" value="F:ATP binding"/>
    <property type="evidence" value="ECO:0007669"/>
    <property type="project" value="UniProtKB-KW"/>
</dbReference>
<keyword evidence="1 7" id="KW-0597">Phosphoprotein</keyword>
<name>A0A9D1DK78_9FIRM</name>
<dbReference type="GO" id="GO:0046872">
    <property type="term" value="F:metal ion binding"/>
    <property type="evidence" value="ECO:0007669"/>
    <property type="project" value="UniProtKB-KW"/>
</dbReference>
<dbReference type="InterPro" id="IPR041108">
    <property type="entry name" value="PP_kinase_C_1"/>
</dbReference>
<dbReference type="PROSITE" id="PS50035">
    <property type="entry name" value="PLD"/>
    <property type="match status" value="1"/>
</dbReference>
<dbReference type="InterPro" id="IPR003414">
    <property type="entry name" value="PP_kinase"/>
</dbReference>
<dbReference type="SUPFAM" id="SSF140356">
    <property type="entry name" value="PPK N-terminal domain-like"/>
    <property type="match status" value="1"/>
</dbReference>
<keyword evidence="5 7" id="KW-0067">ATP-binding</keyword>
<evidence type="ECO:0000313" key="11">
    <source>
        <dbReference type="Proteomes" id="UP000824238"/>
    </source>
</evidence>
<dbReference type="GO" id="GO:0009358">
    <property type="term" value="C:polyphosphate kinase complex"/>
    <property type="evidence" value="ECO:0007669"/>
    <property type="project" value="InterPro"/>
</dbReference>
<dbReference type="AlphaFoldDB" id="A0A9D1DK78"/>
<evidence type="ECO:0000256" key="4">
    <source>
        <dbReference type="ARBA" id="ARBA00022777"/>
    </source>
</evidence>
<dbReference type="NCBIfam" id="NF003921">
    <property type="entry name" value="PRK05443.2-2"/>
    <property type="match status" value="1"/>
</dbReference>
<dbReference type="InterPro" id="IPR024953">
    <property type="entry name" value="PP_kinase_middle"/>
</dbReference>
<protein>
    <recommendedName>
        <fullName evidence="7 8">Polyphosphate kinase</fullName>
        <ecNumber evidence="7 8">2.7.4.1</ecNumber>
    </recommendedName>
    <alternativeName>
        <fullName evidence="7">ATP-polyphosphate phosphotransferase</fullName>
    </alternativeName>
    <alternativeName>
        <fullName evidence="7">Polyphosphoric acid kinase</fullName>
    </alternativeName>
</protein>
<evidence type="ECO:0000256" key="2">
    <source>
        <dbReference type="ARBA" id="ARBA00022679"/>
    </source>
</evidence>
<comment type="PTM">
    <text evidence="7 8">An intermediate of this reaction is the autophosphorylated ppk in which a phosphate is covalently linked to a histidine residue through a N-P bond.</text>
</comment>
<dbReference type="EMBL" id="DVHH01000051">
    <property type="protein sequence ID" value="HIR54331.1"/>
    <property type="molecule type" value="Genomic_DNA"/>
</dbReference>
<dbReference type="PIRSF" id="PIRSF015589">
    <property type="entry name" value="PP_kinase"/>
    <property type="match status" value="1"/>
</dbReference>
<feature type="binding site" evidence="7">
    <location>
        <position position="578"/>
    </location>
    <ligand>
        <name>ATP</name>
        <dbReference type="ChEBI" id="CHEBI:30616"/>
    </ligand>
</feature>
<dbReference type="Pfam" id="PF13089">
    <property type="entry name" value="PP_kinase_N"/>
    <property type="match status" value="1"/>
</dbReference>
<dbReference type="PANTHER" id="PTHR30218">
    <property type="entry name" value="POLYPHOSPHATE KINASE"/>
    <property type="match status" value="1"/>
</dbReference>
<comment type="function">
    <text evidence="7 8">Catalyzes the reversible transfer of the terminal phosphate of ATP to form a long-chain polyphosphate (polyP).</text>
</comment>
<dbReference type="InterPro" id="IPR025198">
    <property type="entry name" value="PPK_N_dom"/>
</dbReference>
<dbReference type="SUPFAM" id="SSF143724">
    <property type="entry name" value="PHP14-like"/>
    <property type="match status" value="1"/>
</dbReference>
<keyword evidence="3 7" id="KW-0547">Nucleotide-binding</keyword>
<evidence type="ECO:0000256" key="7">
    <source>
        <dbReference type="HAMAP-Rule" id="MF_00347"/>
    </source>
</evidence>
<dbReference type="InterPro" id="IPR025200">
    <property type="entry name" value="PPK_C_dom2"/>
</dbReference>
<dbReference type="Gene3D" id="1.20.58.310">
    <property type="entry name" value="Polyphosphate kinase N-terminal domain"/>
    <property type="match status" value="1"/>
</dbReference>
<reference evidence="10" key="2">
    <citation type="journal article" date="2021" name="PeerJ">
        <title>Extensive microbial diversity within the chicken gut microbiome revealed by metagenomics and culture.</title>
        <authorList>
            <person name="Gilroy R."/>
            <person name="Ravi A."/>
            <person name="Getino M."/>
            <person name="Pursley I."/>
            <person name="Horton D.L."/>
            <person name="Alikhan N.F."/>
            <person name="Baker D."/>
            <person name="Gharbi K."/>
            <person name="Hall N."/>
            <person name="Watson M."/>
            <person name="Adriaenssens E.M."/>
            <person name="Foster-Nyarko E."/>
            <person name="Jarju S."/>
            <person name="Secka A."/>
            <person name="Antonio M."/>
            <person name="Oren A."/>
            <person name="Chaudhuri R.R."/>
            <person name="La Ragione R."/>
            <person name="Hildebrand F."/>
            <person name="Pallen M.J."/>
        </authorList>
    </citation>
    <scope>NUCLEOTIDE SEQUENCE</scope>
    <source>
        <strain evidence="10">ChiGjej3B3-7149</strain>
    </source>
</reference>
<keyword evidence="7" id="KW-0479">Metal-binding</keyword>
<feature type="domain" description="PLD phosphodiesterase" evidence="9">
    <location>
        <begin position="447"/>
        <end position="481"/>
    </location>
</feature>
<feature type="binding site" evidence="7">
    <location>
        <position position="606"/>
    </location>
    <ligand>
        <name>ATP</name>
        <dbReference type="ChEBI" id="CHEBI:30616"/>
    </ligand>
</feature>
<feature type="binding site" evidence="7">
    <location>
        <position position="485"/>
    </location>
    <ligand>
        <name>ATP</name>
        <dbReference type="ChEBI" id="CHEBI:30616"/>
    </ligand>
</feature>
<dbReference type="Gene3D" id="3.30.1840.10">
    <property type="entry name" value="Polyphosphate kinase middle domain"/>
    <property type="match status" value="1"/>
</dbReference>
<comment type="catalytic activity">
    <reaction evidence="7 8">
        <text>[phosphate](n) + ATP = [phosphate](n+1) + ADP</text>
        <dbReference type="Rhea" id="RHEA:19573"/>
        <dbReference type="Rhea" id="RHEA-COMP:9859"/>
        <dbReference type="Rhea" id="RHEA-COMP:14280"/>
        <dbReference type="ChEBI" id="CHEBI:16838"/>
        <dbReference type="ChEBI" id="CHEBI:30616"/>
        <dbReference type="ChEBI" id="CHEBI:456216"/>
        <dbReference type="EC" id="2.7.4.1"/>
    </reaction>
</comment>
<dbReference type="CDD" id="cd09166">
    <property type="entry name" value="PLDc_PPK1_C1_unchar"/>
    <property type="match status" value="1"/>
</dbReference>
<evidence type="ECO:0000256" key="6">
    <source>
        <dbReference type="ARBA" id="ARBA00022842"/>
    </source>
</evidence>
<accession>A0A9D1DK78</accession>
<feature type="binding site" evidence="7">
    <location>
        <position position="63"/>
    </location>
    <ligand>
        <name>ATP</name>
        <dbReference type="ChEBI" id="CHEBI:30616"/>
    </ligand>
</feature>
<keyword evidence="2 7" id="KW-0808">Transferase</keyword>
<dbReference type="HAMAP" id="MF_00347">
    <property type="entry name" value="Polyphosphate_kinase"/>
    <property type="match status" value="1"/>
</dbReference>
<dbReference type="Pfam" id="PF17941">
    <property type="entry name" value="PP_kinase_C_1"/>
    <property type="match status" value="1"/>
</dbReference>
<feature type="binding site" evidence="7">
    <location>
        <position position="392"/>
    </location>
    <ligand>
        <name>Mg(2+)</name>
        <dbReference type="ChEBI" id="CHEBI:18420"/>
    </ligand>
</feature>
<feature type="active site" description="Phosphohistidine intermediate" evidence="7">
    <location>
        <position position="452"/>
    </location>
</feature>
<dbReference type="NCBIfam" id="TIGR03705">
    <property type="entry name" value="poly_P_kin"/>
    <property type="match status" value="1"/>
</dbReference>
<dbReference type="EC" id="2.7.4.1" evidence="7 8"/>
<dbReference type="Pfam" id="PF13090">
    <property type="entry name" value="PP_kinase_C"/>
    <property type="match status" value="1"/>
</dbReference>
<dbReference type="Proteomes" id="UP000824238">
    <property type="component" value="Unassembled WGS sequence"/>
</dbReference>
<dbReference type="GO" id="GO:0006799">
    <property type="term" value="P:polyphosphate biosynthetic process"/>
    <property type="evidence" value="ECO:0007669"/>
    <property type="project" value="UniProtKB-UniRule"/>
</dbReference>
<evidence type="ECO:0000256" key="5">
    <source>
        <dbReference type="ARBA" id="ARBA00022840"/>
    </source>
</evidence>
<proteinExistence type="inferred from homology"/>
<evidence type="ECO:0000259" key="9">
    <source>
        <dbReference type="PROSITE" id="PS50035"/>
    </source>
</evidence>
<dbReference type="GO" id="GO:0008976">
    <property type="term" value="F:polyphosphate kinase activity"/>
    <property type="evidence" value="ECO:0007669"/>
    <property type="project" value="UniProtKB-UniRule"/>
</dbReference>
<sequence>MAYERATLNTCWKGTVLSVPEQRYTQDRELSWLAFNDRVLSEALDEGVPLLERLKFAAIFTSNLDEFFMIRVGSLFDLANLDSEARDARSGMTPREQLAAIYDAVRPLYRKREHICGLLRERLRAEGICRLDTASLSPEEREYCGRYFDTCVAPVISPQIVDNLHPFPHFKNNVLHIGAWVERNGREMLAVIPMPEALSPLLYLPGPELRYIHTEDILLERVEDIFKNYRVLEKAVFRVTRNADINPDDEAFDPDNDDFRKTMRRAIRQRRRLAPVRLELSRKIGRAFSDYLSERLPVSREQIFVSSAPLCLDFAYSLPLRLDTAKRAELSYQPFEPQEPEGVSPTKSMTRQIQKHDLLLSYPYESMSPFLRLLKESAADPAVISIKITIYRLASKAKLVDYLCEAAERGKDVTVIIELRARFDELNNIDWSERLEDAGCTVIYGFEDYKIHSKLCLITRREHGEVRCITYVGTGNFNEKTACQYTDLALLTADPSIGRDAAEFFKNMSIANLDGRYERLLVAPSGLRSGLFALMDREIARGEAGRMLIKINSLTDIGLIRKLREASQAGVKVQLIVRGICCLLPGVPGETENIRVVSIVGRYLEHSRIYCFGEGRDEVMYISSADFMTRNTRRRVEVACPICDAAVRRKLHGILDACLADNAKARLLLPDGSYEALPRPGEPVDCQERLMQAAVDAAASAPIPHRAARLLAGLIRRRNK</sequence>
<comment type="similarity">
    <text evidence="7 8">Belongs to the polyphosphate kinase 1 (PPK1) family.</text>
</comment>
<organism evidence="10 11">
    <name type="scientific">Candidatus Scatomorpha intestinigallinarum</name>
    <dbReference type="NCBI Taxonomy" id="2840923"/>
    <lineage>
        <taxon>Bacteria</taxon>
        <taxon>Bacillati</taxon>
        <taxon>Bacillota</taxon>
        <taxon>Clostridia</taxon>
        <taxon>Eubacteriales</taxon>
        <taxon>Candidatus Scatomorpha</taxon>
    </lineage>
</organism>
<keyword evidence="6 7" id="KW-0460">Magnesium</keyword>
<evidence type="ECO:0000256" key="3">
    <source>
        <dbReference type="ARBA" id="ARBA00022741"/>
    </source>
</evidence>